<sequence length="228" mass="23510">MESGASNTGLGGETSQTMDRGLALLDLLSSGEHPLGLTVTELAQALGVGRPVVYRLVASLAQHDYVVRHDDGRIRLGIGLIRLSASVLPVLRDAAIPVLRTLADRVHATAHLVVADRSDAVAVAVVEPSRSDLHIAYRIGSRHSLHAGAAGRAILLGRGVERLDDPERPAYVVSDGELQTGAHGLAAPVLGLPGLEASVGVVSLQAFDDATVGPLVVAGAARLAHVLG</sequence>
<accession>A0A0L6CIN9</accession>
<dbReference type="Gene3D" id="1.10.10.10">
    <property type="entry name" value="Winged helix-like DNA-binding domain superfamily/Winged helix DNA-binding domain"/>
    <property type="match status" value="1"/>
</dbReference>
<dbReference type="AlphaFoldDB" id="A0A0L6CIN9"/>
<dbReference type="Pfam" id="PF09339">
    <property type="entry name" value="HTH_IclR"/>
    <property type="match status" value="1"/>
</dbReference>
<evidence type="ECO:0000259" key="5">
    <source>
        <dbReference type="PROSITE" id="PS51078"/>
    </source>
</evidence>
<comment type="caution">
    <text evidence="6">The sequence shown here is derived from an EMBL/GenBank/DDBJ whole genome shotgun (WGS) entry which is preliminary data.</text>
</comment>
<keyword evidence="7" id="KW-1185">Reference proteome</keyword>
<dbReference type="InterPro" id="IPR029016">
    <property type="entry name" value="GAF-like_dom_sf"/>
</dbReference>
<reference evidence="7" key="1">
    <citation type="submission" date="2015-03" db="EMBL/GenBank/DDBJ databases">
        <title>Luteipulveratus halotolerans sp. nov., a novel actinobacterium (Dermacoccaceae) from Sarawak, Malaysia.</title>
        <authorList>
            <person name="Juboi H."/>
            <person name="Basik A."/>
            <person name="Shamsul S.S."/>
            <person name="Arnold P."/>
            <person name="Schmitt E.K."/>
            <person name="Sanglier J.-J."/>
            <person name="Yeo T."/>
        </authorList>
    </citation>
    <scope>NUCLEOTIDE SEQUENCE [LARGE SCALE GENOMIC DNA]</scope>
    <source>
        <strain evidence="7">C296001</strain>
    </source>
</reference>
<dbReference type="EMBL" id="LAIR01000002">
    <property type="protein sequence ID" value="KNX37667.1"/>
    <property type="molecule type" value="Genomic_DNA"/>
</dbReference>
<dbReference type="InterPro" id="IPR036388">
    <property type="entry name" value="WH-like_DNA-bd_sf"/>
</dbReference>
<keyword evidence="3" id="KW-0804">Transcription</keyword>
<dbReference type="GO" id="GO:0045892">
    <property type="term" value="P:negative regulation of DNA-templated transcription"/>
    <property type="evidence" value="ECO:0007669"/>
    <property type="project" value="TreeGrafter"/>
</dbReference>
<keyword evidence="2" id="KW-0238">DNA-binding</keyword>
<dbReference type="Proteomes" id="UP000037397">
    <property type="component" value="Unassembled WGS sequence"/>
</dbReference>
<organism evidence="6 7">
    <name type="scientific">Luteipulveratus halotolerans</name>
    <dbReference type="NCBI Taxonomy" id="1631356"/>
    <lineage>
        <taxon>Bacteria</taxon>
        <taxon>Bacillati</taxon>
        <taxon>Actinomycetota</taxon>
        <taxon>Actinomycetes</taxon>
        <taxon>Micrococcales</taxon>
        <taxon>Dermacoccaceae</taxon>
        <taxon>Luteipulveratus</taxon>
    </lineage>
</organism>
<keyword evidence="1" id="KW-0805">Transcription regulation</keyword>
<evidence type="ECO:0000256" key="2">
    <source>
        <dbReference type="ARBA" id="ARBA00023125"/>
    </source>
</evidence>
<evidence type="ECO:0000313" key="7">
    <source>
        <dbReference type="Proteomes" id="UP000037397"/>
    </source>
</evidence>
<dbReference type="GO" id="GO:0003700">
    <property type="term" value="F:DNA-binding transcription factor activity"/>
    <property type="evidence" value="ECO:0007669"/>
    <property type="project" value="TreeGrafter"/>
</dbReference>
<dbReference type="PROSITE" id="PS51077">
    <property type="entry name" value="HTH_ICLR"/>
    <property type="match status" value="1"/>
</dbReference>
<dbReference type="InterPro" id="IPR014757">
    <property type="entry name" value="Tscrpt_reg_IclR_C"/>
</dbReference>
<evidence type="ECO:0000256" key="3">
    <source>
        <dbReference type="ARBA" id="ARBA00023163"/>
    </source>
</evidence>
<protein>
    <submittedName>
        <fullName evidence="6">IclR family transcriptional regulator</fullName>
    </submittedName>
</protein>
<dbReference type="InterPro" id="IPR050707">
    <property type="entry name" value="HTH_MetabolicPath_Reg"/>
</dbReference>
<dbReference type="PROSITE" id="PS51078">
    <property type="entry name" value="ICLR_ED"/>
    <property type="match status" value="1"/>
</dbReference>
<dbReference type="Pfam" id="PF01614">
    <property type="entry name" value="IclR_C"/>
    <property type="match status" value="1"/>
</dbReference>
<evidence type="ECO:0000259" key="4">
    <source>
        <dbReference type="PROSITE" id="PS51077"/>
    </source>
</evidence>
<dbReference type="STRING" id="1631356.VV01_11785"/>
<dbReference type="Gene3D" id="3.30.450.40">
    <property type="match status" value="1"/>
</dbReference>
<dbReference type="RefSeq" id="WP_050670049.1">
    <property type="nucleotide sequence ID" value="NZ_LAIR01000002.1"/>
</dbReference>
<dbReference type="PATRIC" id="fig|1631356.3.peg.2304"/>
<dbReference type="InterPro" id="IPR036390">
    <property type="entry name" value="WH_DNA-bd_sf"/>
</dbReference>
<dbReference type="SUPFAM" id="SSF55781">
    <property type="entry name" value="GAF domain-like"/>
    <property type="match status" value="1"/>
</dbReference>
<feature type="domain" description="IclR-ED" evidence="5">
    <location>
        <begin position="79"/>
        <end position="228"/>
    </location>
</feature>
<evidence type="ECO:0000313" key="6">
    <source>
        <dbReference type="EMBL" id="KNX37667.1"/>
    </source>
</evidence>
<gene>
    <name evidence="6" type="ORF">VV01_11785</name>
</gene>
<dbReference type="SUPFAM" id="SSF46785">
    <property type="entry name" value="Winged helix' DNA-binding domain"/>
    <property type="match status" value="1"/>
</dbReference>
<feature type="domain" description="HTH iclR-type" evidence="4">
    <location>
        <begin position="15"/>
        <end position="78"/>
    </location>
</feature>
<dbReference type="PANTHER" id="PTHR30136">
    <property type="entry name" value="HELIX-TURN-HELIX TRANSCRIPTIONAL REGULATOR, ICLR FAMILY"/>
    <property type="match status" value="1"/>
</dbReference>
<name>A0A0L6CIN9_9MICO</name>
<dbReference type="GO" id="GO:0003677">
    <property type="term" value="F:DNA binding"/>
    <property type="evidence" value="ECO:0007669"/>
    <property type="project" value="UniProtKB-KW"/>
</dbReference>
<dbReference type="InterPro" id="IPR005471">
    <property type="entry name" value="Tscrpt_reg_IclR_N"/>
</dbReference>
<evidence type="ECO:0000256" key="1">
    <source>
        <dbReference type="ARBA" id="ARBA00023015"/>
    </source>
</evidence>
<dbReference type="SMART" id="SM00346">
    <property type="entry name" value="HTH_ICLR"/>
    <property type="match status" value="1"/>
</dbReference>
<proteinExistence type="predicted"/>
<dbReference type="PANTHER" id="PTHR30136:SF24">
    <property type="entry name" value="HTH-TYPE TRANSCRIPTIONAL REPRESSOR ALLR"/>
    <property type="match status" value="1"/>
</dbReference>